<dbReference type="CDD" id="cd14496">
    <property type="entry name" value="PTP_paladin"/>
    <property type="match status" value="1"/>
</dbReference>
<dbReference type="FunFam" id="3.90.190.10:FF:000124">
    <property type="entry name" value="Paladin"/>
    <property type="match status" value="1"/>
</dbReference>
<dbReference type="Pfam" id="PF14566">
    <property type="entry name" value="PTPlike_phytase"/>
    <property type="match status" value="2"/>
</dbReference>
<evidence type="ECO:0000313" key="2">
    <source>
        <dbReference type="EMBL" id="EGZ22575.1"/>
    </source>
</evidence>
<dbReference type="STRING" id="1094619.G4Z8M4"/>
<keyword evidence="3" id="KW-1185">Reference proteome</keyword>
<dbReference type="GeneID" id="20650098"/>
<accession>G4Z8M4</accession>
<dbReference type="InterPro" id="IPR029021">
    <property type="entry name" value="Prot-tyrosine_phosphatase-like"/>
</dbReference>
<evidence type="ECO:0008006" key="4">
    <source>
        <dbReference type="Google" id="ProtNLM"/>
    </source>
</evidence>
<evidence type="ECO:0000256" key="1">
    <source>
        <dbReference type="SAM" id="MobiDB-lite"/>
    </source>
</evidence>
<organism evidence="2 3">
    <name type="scientific">Phytophthora sojae (strain P6497)</name>
    <name type="common">Soybean stem and root rot agent</name>
    <name type="synonym">Phytophthora megasperma f. sp. glycines</name>
    <dbReference type="NCBI Taxonomy" id="1094619"/>
    <lineage>
        <taxon>Eukaryota</taxon>
        <taxon>Sar</taxon>
        <taxon>Stramenopiles</taxon>
        <taxon>Oomycota</taxon>
        <taxon>Peronosporomycetes</taxon>
        <taxon>Peronosporales</taxon>
        <taxon>Peronosporaceae</taxon>
        <taxon>Phytophthora</taxon>
    </lineage>
</organism>
<dbReference type="AlphaFoldDB" id="G4Z8M4"/>
<dbReference type="EMBL" id="JH159153">
    <property type="protein sequence ID" value="EGZ22575.1"/>
    <property type="molecule type" value="Genomic_DNA"/>
</dbReference>
<reference evidence="2 3" key="1">
    <citation type="journal article" date="2006" name="Science">
        <title>Phytophthora genome sequences uncover evolutionary origins and mechanisms of pathogenesis.</title>
        <authorList>
            <person name="Tyler B.M."/>
            <person name="Tripathy S."/>
            <person name="Zhang X."/>
            <person name="Dehal P."/>
            <person name="Jiang R.H."/>
            <person name="Aerts A."/>
            <person name="Arredondo F.D."/>
            <person name="Baxter L."/>
            <person name="Bensasson D."/>
            <person name="Beynon J.L."/>
            <person name="Chapman J."/>
            <person name="Damasceno C.M."/>
            <person name="Dorrance A.E."/>
            <person name="Dou D."/>
            <person name="Dickerman A.W."/>
            <person name="Dubchak I.L."/>
            <person name="Garbelotto M."/>
            <person name="Gijzen M."/>
            <person name="Gordon S.G."/>
            <person name="Govers F."/>
            <person name="Grunwald N.J."/>
            <person name="Huang W."/>
            <person name="Ivors K.L."/>
            <person name="Jones R.W."/>
            <person name="Kamoun S."/>
            <person name="Krampis K."/>
            <person name="Lamour K.H."/>
            <person name="Lee M.K."/>
            <person name="McDonald W.H."/>
            <person name="Medina M."/>
            <person name="Meijer H.J."/>
            <person name="Nordberg E.K."/>
            <person name="Maclean D.J."/>
            <person name="Ospina-Giraldo M.D."/>
            <person name="Morris P.F."/>
            <person name="Phuntumart V."/>
            <person name="Putnam N.H."/>
            <person name="Rash S."/>
            <person name="Rose J.K."/>
            <person name="Sakihama Y."/>
            <person name="Salamov A.A."/>
            <person name="Savidor A."/>
            <person name="Scheuring C.F."/>
            <person name="Smith B.M."/>
            <person name="Sobral B.W."/>
            <person name="Terry A."/>
            <person name="Torto-Alalibo T.A."/>
            <person name="Win J."/>
            <person name="Xu Z."/>
            <person name="Zhang H."/>
            <person name="Grigoriev I.V."/>
            <person name="Rokhsar D.S."/>
            <person name="Boore J.L."/>
        </authorList>
    </citation>
    <scope>NUCLEOTIDE SEQUENCE [LARGE SCALE GENOMIC DNA]</scope>
    <source>
        <strain evidence="2 3">P6497</strain>
    </source>
</reference>
<dbReference type="KEGG" id="psoj:PHYSODRAFT_360267"/>
<dbReference type="InParanoid" id="G4Z8M4"/>
<dbReference type="RefSeq" id="XP_009525292.1">
    <property type="nucleotide sequence ID" value="XM_009526997.1"/>
</dbReference>
<evidence type="ECO:0000313" key="3">
    <source>
        <dbReference type="Proteomes" id="UP000002640"/>
    </source>
</evidence>
<sequence length="948" mass="107974">MEELDALLDAAYARAAELQRAQDPEAELRQLLAPVRELFAQRLRRESAGSSSSSGGGSSSSLPSEPAPTRPLGYMGKLQALVARSPPAVRRSTLLSSGKKSVQQDVKPQTYLNGAATRLHALVTGSKTLSANSLRGKQQQSEAAVRIQALVRGKTQRQTLTRQHSIMVQGTKVLKKYVLKTDRFPNCHELDTPHGDVAPNFRRLEGTPLYGSAQPSLEAVIYVNGMPFTARRSAKLNENDLVPGITGHKIQVLESSLKSSLQEELKAADNRFEYWNEVALRENELVVGTAQPDHVLTLPELYESTDVAKYNDAIQSVVYRRVPIERENAPEHGDVEMLMNLMDATEDDGATAFVFNCQMGKRRTTTAMVIGRLICQRHTLDVNSLTLETEEERENQTESGNFAVIREVQTRLKNGREAKRWVDAAIDECATICNIRTVINEYHDLSNAEAKPAKRSYYLHHAMSFLERYFYLIVFGNYMIETHQKPSGEEPAPDAEEENAHPSFSKWLQQHPNLFRLLDDLGGVRYKSDKVLTDCVLKMDHFFGIARIPFELTTNVPNYRRISNEPIFGTAQCLEQGIIDVVEHLRGEFDRAIWINLREEAVIYVTGRPFCVRHQNDLMVNVEYPGIEVDEITAIERQVKLELQTKVKKDNGLFMYWYEPREMVNDETMEHINPQLDVKTLTEVYEDATQQTEFDLRYARIPVSDETAPEEKDLDDMVRLLLPAFMNELGLVLPSETKSAAQKKLKTAVICNCQMGRGRTTTALVCVYMLRVVLEDSASSSKPTLLKEILGARAAGHRRQSAAITAEFVVIRKLLKTLDNGSDCKLLVDYAIDQCEHMQNLRDCISQCRDLAIDRDLPSTKRDFFMLRAVNYLERYFYLVCFASYLLEERVHFFQRSLFVTWMNERYGSALYELLDNLCFEEEIGAETHVSSMRWRWRRKRKLVSRLE</sequence>
<dbReference type="OMA" id="WLCTHPE"/>
<dbReference type="PROSITE" id="PS50096">
    <property type="entry name" value="IQ"/>
    <property type="match status" value="1"/>
</dbReference>
<dbReference type="PANTHER" id="PTHR23339">
    <property type="entry name" value="TYROSINE SPECIFIC PROTEIN PHOSPHATASE AND DUAL SPECIFICITY PROTEIN PHOSPHATASE"/>
    <property type="match status" value="1"/>
</dbReference>
<feature type="region of interest" description="Disordered" evidence="1">
    <location>
        <begin position="43"/>
        <end position="72"/>
    </location>
</feature>
<dbReference type="InterPro" id="IPR050561">
    <property type="entry name" value="PTP"/>
</dbReference>
<gene>
    <name evidence="2" type="ORF">PHYSODRAFT_360267</name>
</gene>
<name>G4Z8M4_PHYSP</name>
<dbReference type="Proteomes" id="UP000002640">
    <property type="component" value="Unassembled WGS sequence"/>
</dbReference>
<dbReference type="Gene3D" id="3.90.190.10">
    <property type="entry name" value="Protein tyrosine phosphatase superfamily"/>
    <property type="match status" value="2"/>
</dbReference>
<protein>
    <recommendedName>
        <fullName evidence="4">Paladin</fullName>
    </recommendedName>
</protein>
<dbReference type="SUPFAM" id="SSF52799">
    <property type="entry name" value="(Phosphotyrosine protein) phosphatases II"/>
    <property type="match status" value="2"/>
</dbReference>
<dbReference type="SMART" id="SM01301">
    <property type="entry name" value="PTPlike_phytase"/>
    <property type="match status" value="2"/>
</dbReference>
<proteinExistence type="predicted"/>